<name>A0A7H0JY54_9CORY</name>
<reference evidence="6 7" key="1">
    <citation type="submission" date="2020-08" db="EMBL/GenBank/DDBJ databases">
        <title>novel species in genus Corynebacterium.</title>
        <authorList>
            <person name="Zhang G."/>
        </authorList>
    </citation>
    <scope>NUCLEOTIDE SEQUENCE [LARGE SCALE GENOMIC DNA]</scope>
    <source>
        <strain evidence="5">Zg-917</strain>
        <strain evidence="6 7">zg-917</strain>
    </source>
</reference>
<evidence type="ECO:0000313" key="6">
    <source>
        <dbReference type="Proteomes" id="UP000516235"/>
    </source>
</evidence>
<proteinExistence type="predicted"/>
<dbReference type="EMBL" id="JACMYE010000002">
    <property type="protein sequence ID" value="MBC3178333.1"/>
    <property type="molecule type" value="Genomic_DNA"/>
</dbReference>
<feature type="transmembrane region" description="Helical" evidence="2">
    <location>
        <begin position="154"/>
        <end position="175"/>
    </location>
</feature>
<dbReference type="Proteomes" id="UP000642876">
    <property type="component" value="Unassembled WGS sequence"/>
</dbReference>
<keyword evidence="7" id="KW-1185">Reference proteome</keyword>
<evidence type="ECO:0000256" key="3">
    <source>
        <dbReference type="SAM" id="SignalP"/>
    </source>
</evidence>
<keyword evidence="2" id="KW-1133">Transmembrane helix</keyword>
<keyword evidence="2" id="KW-0812">Transmembrane</keyword>
<protein>
    <submittedName>
        <fullName evidence="5">Uncharacterized protein</fullName>
    </submittedName>
</protein>
<dbReference type="KEGG" id="cluj:IAU68_09985"/>
<evidence type="ECO:0000256" key="1">
    <source>
        <dbReference type="SAM" id="MobiDB-lite"/>
    </source>
</evidence>
<accession>A0A7H0JY54</accession>
<feature type="chain" id="PRO_5028817306" evidence="3">
    <location>
        <begin position="28"/>
        <end position="261"/>
    </location>
</feature>
<keyword evidence="2" id="KW-0472">Membrane</keyword>
<sequence length="261" mass="26714">MKRITRTLTAATMAGAVAFAAVPAAQAQTLNNEELARVLGEVPQVLKNAEGNYYKLEDGKFVQVDAAQVAEADRANAPTVAIKGTEVAFSFEDNRPAVTLTAAPATTTTTVNTPVAPEGSAASETTTVLDTTVETTVTNTDAAPAGGSSLSGGAIAGIAAAALIPIVIAGVTYYLNQDGQTLVGSSDRVNQQPTPEEKAESDRLRAEHADEIAAQEEAAAEAARGISAETGSNTLVRTLFALLIAVVLGSAAFVAGRRFLV</sequence>
<feature type="region of interest" description="Disordered" evidence="1">
    <location>
        <begin position="183"/>
        <end position="203"/>
    </location>
</feature>
<feature type="transmembrane region" description="Helical" evidence="2">
    <location>
        <begin position="234"/>
        <end position="255"/>
    </location>
</feature>
<dbReference type="RefSeq" id="WP_171193736.1">
    <property type="nucleotide sequence ID" value="NZ_CP061032.1"/>
</dbReference>
<dbReference type="AlphaFoldDB" id="A0A7H0JY54"/>
<keyword evidence="3" id="KW-0732">Signal</keyword>
<dbReference type="Proteomes" id="UP000516235">
    <property type="component" value="Chromosome"/>
</dbReference>
<evidence type="ECO:0000313" key="5">
    <source>
        <dbReference type="EMBL" id="QNP89970.1"/>
    </source>
</evidence>
<feature type="signal peptide" evidence="3">
    <location>
        <begin position="1"/>
        <end position="27"/>
    </location>
</feature>
<dbReference type="EMBL" id="CP061032">
    <property type="protein sequence ID" value="QNP89970.1"/>
    <property type="molecule type" value="Genomic_DNA"/>
</dbReference>
<gene>
    <name evidence="4" type="ORF">H7348_03210</name>
    <name evidence="5" type="ORF">IAU68_09985</name>
</gene>
<feature type="compositionally biased region" description="Polar residues" evidence="1">
    <location>
        <begin position="183"/>
        <end position="194"/>
    </location>
</feature>
<organism evidence="5 6">
    <name type="scientific">Corynebacterium lujinxingii</name>
    <dbReference type="NCBI Taxonomy" id="2763010"/>
    <lineage>
        <taxon>Bacteria</taxon>
        <taxon>Bacillati</taxon>
        <taxon>Actinomycetota</taxon>
        <taxon>Actinomycetes</taxon>
        <taxon>Mycobacteriales</taxon>
        <taxon>Corynebacteriaceae</taxon>
        <taxon>Corynebacterium</taxon>
    </lineage>
</organism>
<evidence type="ECO:0000313" key="4">
    <source>
        <dbReference type="EMBL" id="MBC3178333.1"/>
    </source>
</evidence>
<evidence type="ECO:0000256" key="2">
    <source>
        <dbReference type="SAM" id="Phobius"/>
    </source>
</evidence>
<evidence type="ECO:0000313" key="7">
    <source>
        <dbReference type="Proteomes" id="UP000642876"/>
    </source>
</evidence>